<protein>
    <submittedName>
        <fullName evidence="2">Uncharacterized protein</fullName>
    </submittedName>
</protein>
<gene>
    <name evidence="1" type="ORF">M513_09003</name>
    <name evidence="2" type="ORF">M514_09003</name>
</gene>
<name>A0A085MZ67_9BILA</name>
<accession>A0A085MZ67</accession>
<dbReference type="EMBL" id="KL367593">
    <property type="protein sequence ID" value="KFD62513.1"/>
    <property type="molecule type" value="Genomic_DNA"/>
</dbReference>
<dbReference type="Proteomes" id="UP000030758">
    <property type="component" value="Unassembled WGS sequence"/>
</dbReference>
<dbReference type="EMBL" id="KL363259">
    <property type="protein sequence ID" value="KFD50043.1"/>
    <property type="molecule type" value="Genomic_DNA"/>
</dbReference>
<sequence>MMKMLESGTTSCSITLLPQLLSDSPEVNRMLLVVIQKFIDVLYSARFQERIPDVKRGLPVF</sequence>
<dbReference type="AlphaFoldDB" id="A0A085MZ67"/>
<evidence type="ECO:0000313" key="1">
    <source>
        <dbReference type="EMBL" id="KFD50043.1"/>
    </source>
</evidence>
<evidence type="ECO:0000313" key="2">
    <source>
        <dbReference type="EMBL" id="KFD62513.1"/>
    </source>
</evidence>
<keyword evidence="3" id="KW-1185">Reference proteome</keyword>
<organism evidence="2">
    <name type="scientific">Trichuris suis</name>
    <name type="common">pig whipworm</name>
    <dbReference type="NCBI Taxonomy" id="68888"/>
    <lineage>
        <taxon>Eukaryota</taxon>
        <taxon>Metazoa</taxon>
        <taxon>Ecdysozoa</taxon>
        <taxon>Nematoda</taxon>
        <taxon>Enoplea</taxon>
        <taxon>Dorylaimia</taxon>
        <taxon>Trichinellida</taxon>
        <taxon>Trichuridae</taxon>
        <taxon>Trichuris</taxon>
    </lineage>
</organism>
<evidence type="ECO:0000313" key="3">
    <source>
        <dbReference type="Proteomes" id="UP000030764"/>
    </source>
</evidence>
<dbReference type="Proteomes" id="UP000030764">
    <property type="component" value="Unassembled WGS sequence"/>
</dbReference>
<proteinExistence type="predicted"/>
<reference evidence="2 3" key="1">
    <citation type="journal article" date="2014" name="Nat. Genet.">
        <title>Genome and transcriptome of the porcine whipworm Trichuris suis.</title>
        <authorList>
            <person name="Jex A.R."/>
            <person name="Nejsum P."/>
            <person name="Schwarz E.M."/>
            <person name="Hu L."/>
            <person name="Young N.D."/>
            <person name="Hall R.S."/>
            <person name="Korhonen P.K."/>
            <person name="Liao S."/>
            <person name="Thamsborg S."/>
            <person name="Xia J."/>
            <person name="Xu P."/>
            <person name="Wang S."/>
            <person name="Scheerlinck J.P."/>
            <person name="Hofmann A."/>
            <person name="Sternberg P.W."/>
            <person name="Wang J."/>
            <person name="Gasser R.B."/>
        </authorList>
    </citation>
    <scope>NUCLEOTIDE SEQUENCE [LARGE SCALE GENOMIC DNA]</scope>
    <source>
        <strain evidence="2">DCEP-RM93F</strain>
        <strain evidence="1">DCEP-RM93M</strain>
    </source>
</reference>